<evidence type="ECO:0000256" key="5">
    <source>
        <dbReference type="ARBA" id="ARBA00022755"/>
    </source>
</evidence>
<comment type="similarity">
    <text evidence="2 7 8">In the C-terminal section; belongs to the purine/pyrimidine phosphoribosyltransferase family.</text>
</comment>
<evidence type="ECO:0000313" key="13">
    <source>
        <dbReference type="Proteomes" id="UP000177112"/>
    </source>
</evidence>
<evidence type="ECO:0000256" key="10">
    <source>
        <dbReference type="PIRSR" id="PIRSR000485-2"/>
    </source>
</evidence>
<evidence type="ECO:0000256" key="1">
    <source>
        <dbReference type="ARBA" id="ARBA00005209"/>
    </source>
</evidence>
<keyword evidence="3 7" id="KW-0328">Glycosyltransferase</keyword>
<dbReference type="NCBIfam" id="TIGR01134">
    <property type="entry name" value="purF"/>
    <property type="match status" value="1"/>
</dbReference>
<comment type="function">
    <text evidence="7">Catalyzes the formation of phosphoribosylamine from phosphoribosylpyrophosphate (PRPP) and glutamine.</text>
</comment>
<dbReference type="InterPro" id="IPR000836">
    <property type="entry name" value="PRTase_dom"/>
</dbReference>
<dbReference type="EC" id="2.4.2.14" evidence="7"/>
<keyword evidence="5 7" id="KW-0658">Purine biosynthesis</keyword>
<feature type="binding site" evidence="7 10">
    <location>
        <position position="351"/>
    </location>
    <ligand>
        <name>Mg(2+)</name>
        <dbReference type="ChEBI" id="CHEBI:18420"/>
    </ligand>
</feature>
<dbReference type="Pfam" id="PF13537">
    <property type="entry name" value="GATase_7"/>
    <property type="match status" value="1"/>
</dbReference>
<dbReference type="Proteomes" id="UP000177112">
    <property type="component" value="Unassembled WGS sequence"/>
</dbReference>
<dbReference type="CDD" id="cd06223">
    <property type="entry name" value="PRTases_typeI"/>
    <property type="match status" value="1"/>
</dbReference>
<dbReference type="GO" id="GO:0006189">
    <property type="term" value="P:'de novo' IMP biosynthetic process"/>
    <property type="evidence" value="ECO:0007669"/>
    <property type="project" value="UniProtKB-UniRule"/>
</dbReference>
<dbReference type="STRING" id="1801748.A3B84_00225"/>
<protein>
    <recommendedName>
        <fullName evidence="7">Amidophosphoribosyltransferase</fullName>
        <shortName evidence="7">ATase</shortName>
        <ecNumber evidence="7">2.4.2.14</ecNumber>
    </recommendedName>
    <alternativeName>
        <fullName evidence="7">Glutamine phosphoribosylpyrophosphate amidotransferase</fullName>
        <shortName evidence="7">GPATase</shortName>
    </alternativeName>
</protein>
<dbReference type="PIRSF" id="PIRSF000485">
    <property type="entry name" value="Amd_phspho_trans"/>
    <property type="match status" value="1"/>
</dbReference>
<accession>A0A1F6VQF4</accession>
<feature type="domain" description="Glutamine amidotransferase type-2" evidence="11">
    <location>
        <begin position="8"/>
        <end position="226"/>
    </location>
</feature>
<comment type="caution">
    <text evidence="12">The sequence shown here is derived from an EMBL/GenBank/DDBJ whole genome shotgun (WGS) entry which is preliminary data.</text>
</comment>
<comment type="pathway">
    <text evidence="1 7 8">Purine metabolism; IMP biosynthesis via de novo pathway; N(1)-(5-phospho-D-ribosyl)glycinamide from 5-phospho-alpha-D-ribose 1-diphosphate: step 1/2.</text>
</comment>
<evidence type="ECO:0000256" key="8">
    <source>
        <dbReference type="PIRNR" id="PIRNR000485"/>
    </source>
</evidence>
<dbReference type="InterPro" id="IPR017932">
    <property type="entry name" value="GATase_2_dom"/>
</dbReference>
<dbReference type="PROSITE" id="PS51278">
    <property type="entry name" value="GATASE_TYPE_2"/>
    <property type="match status" value="1"/>
</dbReference>
<dbReference type="Gene3D" id="3.60.20.10">
    <property type="entry name" value="Glutamine Phosphoribosylpyrophosphate, subunit 1, domain 1"/>
    <property type="match status" value="1"/>
</dbReference>
<dbReference type="SUPFAM" id="SSF53271">
    <property type="entry name" value="PRTase-like"/>
    <property type="match status" value="1"/>
</dbReference>
<comment type="cofactor">
    <cofactor evidence="7 10">
        <name>Mg(2+)</name>
        <dbReference type="ChEBI" id="CHEBI:18420"/>
    </cofactor>
    <text evidence="7 10">Binds 1 Mg(2+) ion per subunit.</text>
</comment>
<dbReference type="GO" id="GO:0000287">
    <property type="term" value="F:magnesium ion binding"/>
    <property type="evidence" value="ECO:0007669"/>
    <property type="project" value="UniProtKB-UniRule"/>
</dbReference>
<evidence type="ECO:0000256" key="9">
    <source>
        <dbReference type="PIRSR" id="PIRSR000485-1"/>
    </source>
</evidence>
<comment type="catalytic activity">
    <reaction evidence="7 8">
        <text>5-phospho-beta-D-ribosylamine + L-glutamate + diphosphate = 5-phospho-alpha-D-ribose 1-diphosphate + L-glutamine + H2O</text>
        <dbReference type="Rhea" id="RHEA:14905"/>
        <dbReference type="ChEBI" id="CHEBI:15377"/>
        <dbReference type="ChEBI" id="CHEBI:29985"/>
        <dbReference type="ChEBI" id="CHEBI:33019"/>
        <dbReference type="ChEBI" id="CHEBI:58017"/>
        <dbReference type="ChEBI" id="CHEBI:58359"/>
        <dbReference type="ChEBI" id="CHEBI:58681"/>
        <dbReference type="EC" id="2.4.2.14"/>
    </reaction>
</comment>
<dbReference type="InterPro" id="IPR005854">
    <property type="entry name" value="PurF"/>
</dbReference>
<reference evidence="12 13" key="1">
    <citation type="journal article" date="2016" name="Nat. Commun.">
        <title>Thousands of microbial genomes shed light on interconnected biogeochemical processes in an aquifer system.</title>
        <authorList>
            <person name="Anantharaman K."/>
            <person name="Brown C.T."/>
            <person name="Hug L.A."/>
            <person name="Sharon I."/>
            <person name="Castelle C.J."/>
            <person name="Probst A.J."/>
            <person name="Thomas B.C."/>
            <person name="Singh A."/>
            <person name="Wilkins M.J."/>
            <person name="Karaoz U."/>
            <person name="Brodie E.L."/>
            <person name="Williams K.H."/>
            <person name="Hubbard S.S."/>
            <person name="Banfield J.F."/>
        </authorList>
    </citation>
    <scope>NUCLEOTIDE SEQUENCE [LARGE SCALE GENOMIC DNA]</scope>
</reference>
<dbReference type="SUPFAM" id="SSF56235">
    <property type="entry name" value="N-terminal nucleophile aminohydrolases (Ntn hydrolases)"/>
    <property type="match status" value="1"/>
</dbReference>
<organism evidence="12 13">
    <name type="scientific">Candidatus Nomurabacteria bacterium RIFCSPHIGHO2_02_FULL_35_13</name>
    <dbReference type="NCBI Taxonomy" id="1801748"/>
    <lineage>
        <taxon>Bacteria</taxon>
        <taxon>Candidatus Nomuraibacteriota</taxon>
    </lineage>
</organism>
<keyword evidence="6 7" id="KW-0315">Glutamine amidotransferase</keyword>
<gene>
    <name evidence="7" type="primary">purF</name>
    <name evidence="12" type="ORF">A3B84_00225</name>
</gene>
<evidence type="ECO:0000313" key="12">
    <source>
        <dbReference type="EMBL" id="OGI71665.1"/>
    </source>
</evidence>
<dbReference type="PANTHER" id="PTHR11907">
    <property type="entry name" value="AMIDOPHOSPHORIBOSYLTRANSFERASE"/>
    <property type="match status" value="1"/>
</dbReference>
<sequence>MNKLNEKCGVFGIFNAPGIASRQTYFGLFALQHRGQEQTGIVSTNGKKIFFHKGSGLVSQVYTEKIMKKLPGFAAIGHNRYSTSRGTSSKHAQPIIFNNTVSFAHNGNLPSTKALESFLKKNKVPIKNNSDSELMAKAVGFYMKKKLSLSKAIEKSYPLFTGAFSCVALSNKELVAFRDPRGIRPLVIGKRENETIIASETCALRTVGASFLREVLPGEMIIISKKGMKSKILAKEEPKFDIFEFVYFSRHDCLMMGKSVYQVRKNFGKMLFKEHPNIKLDVVVPVPETSIPAAIGYSQASGVPFEMALNKNRYIHRTFIEPLQVDRDKKMKMKLTILRSVIKNKRVGVIDDSIVRGTTSKLIIKMLFDAGAKEVHFLVGSAPVKFPDFYGIDTPKQENLISSQKTIEETRQYLGATSLSFLSIDGMVKATGLPRKRFSLSAFNGEYPLPIFEHEKEIKHNV</sequence>
<dbReference type="EMBL" id="MFTY01000004">
    <property type="protein sequence ID" value="OGI71665.1"/>
    <property type="molecule type" value="Genomic_DNA"/>
</dbReference>
<evidence type="ECO:0000256" key="3">
    <source>
        <dbReference type="ARBA" id="ARBA00022676"/>
    </source>
</evidence>
<feature type="binding site" evidence="7 10">
    <location>
        <position position="289"/>
    </location>
    <ligand>
        <name>Mg(2+)</name>
        <dbReference type="ChEBI" id="CHEBI:18420"/>
    </ligand>
</feature>
<dbReference type="Gene3D" id="3.40.50.2020">
    <property type="match status" value="1"/>
</dbReference>
<evidence type="ECO:0000256" key="2">
    <source>
        <dbReference type="ARBA" id="ARBA00010138"/>
    </source>
</evidence>
<keyword evidence="7 10" id="KW-0479">Metal-binding</keyword>
<comment type="caution">
    <text evidence="7">Lacks conserved residue(s) required for the propagation of feature annotation.</text>
</comment>
<evidence type="ECO:0000256" key="6">
    <source>
        <dbReference type="ARBA" id="ARBA00022962"/>
    </source>
</evidence>
<keyword evidence="7 10" id="KW-0460">Magnesium</keyword>
<dbReference type="InterPro" id="IPR029055">
    <property type="entry name" value="Ntn_hydrolases_N"/>
</dbReference>
<dbReference type="InterPro" id="IPR029057">
    <property type="entry name" value="PRTase-like"/>
</dbReference>
<name>A0A1F6VQF4_9BACT</name>
<dbReference type="GO" id="GO:0004044">
    <property type="term" value="F:amidophosphoribosyltransferase activity"/>
    <property type="evidence" value="ECO:0007669"/>
    <property type="project" value="UniProtKB-UniRule"/>
</dbReference>
<dbReference type="GO" id="GO:0009113">
    <property type="term" value="P:purine nucleobase biosynthetic process"/>
    <property type="evidence" value="ECO:0007669"/>
    <property type="project" value="UniProtKB-UniRule"/>
</dbReference>
<feature type="active site" description="Nucleophile" evidence="7 9">
    <location>
        <position position="8"/>
    </location>
</feature>
<dbReference type="HAMAP" id="MF_01931">
    <property type="entry name" value="PurF"/>
    <property type="match status" value="1"/>
</dbReference>
<dbReference type="AlphaFoldDB" id="A0A1F6VQF4"/>
<evidence type="ECO:0000259" key="11">
    <source>
        <dbReference type="PROSITE" id="PS51278"/>
    </source>
</evidence>
<keyword evidence="4 7" id="KW-0808">Transferase</keyword>
<proteinExistence type="inferred from homology"/>
<evidence type="ECO:0000256" key="7">
    <source>
        <dbReference type="HAMAP-Rule" id="MF_01931"/>
    </source>
</evidence>
<feature type="binding site" evidence="7 10">
    <location>
        <position position="352"/>
    </location>
    <ligand>
        <name>Mg(2+)</name>
        <dbReference type="ChEBI" id="CHEBI:18420"/>
    </ligand>
</feature>
<dbReference type="UniPathway" id="UPA00074">
    <property type="reaction ID" value="UER00124"/>
</dbReference>
<evidence type="ECO:0000256" key="4">
    <source>
        <dbReference type="ARBA" id="ARBA00022679"/>
    </source>
</evidence>